<dbReference type="Proteomes" id="UP000177112">
    <property type="component" value="Unassembled WGS sequence"/>
</dbReference>
<reference evidence="2 3" key="1">
    <citation type="journal article" date="2016" name="Nat. Commun.">
        <title>Thousands of microbial genomes shed light on interconnected biogeochemical processes in an aquifer system.</title>
        <authorList>
            <person name="Anantharaman K."/>
            <person name="Brown C.T."/>
            <person name="Hug L.A."/>
            <person name="Sharon I."/>
            <person name="Castelle C.J."/>
            <person name="Probst A.J."/>
            <person name="Thomas B.C."/>
            <person name="Singh A."/>
            <person name="Wilkins M.J."/>
            <person name="Karaoz U."/>
            <person name="Brodie E.L."/>
            <person name="Williams K.H."/>
            <person name="Hubbard S.S."/>
            <person name="Banfield J.F."/>
        </authorList>
    </citation>
    <scope>NUCLEOTIDE SEQUENCE [LARGE SCALE GENOMIC DNA]</scope>
</reference>
<comment type="caution">
    <text evidence="2">The sequence shown here is derived from an EMBL/GenBank/DDBJ whole genome shotgun (WGS) entry which is preliminary data.</text>
</comment>
<keyword evidence="1" id="KW-0812">Transmembrane</keyword>
<evidence type="ECO:0008006" key="4">
    <source>
        <dbReference type="Google" id="ProtNLM"/>
    </source>
</evidence>
<evidence type="ECO:0000313" key="3">
    <source>
        <dbReference type="Proteomes" id="UP000177112"/>
    </source>
</evidence>
<keyword evidence="1" id="KW-0472">Membrane</keyword>
<dbReference type="EMBL" id="MFTY01000019">
    <property type="protein sequence ID" value="OGI71102.1"/>
    <property type="molecule type" value="Genomic_DNA"/>
</dbReference>
<feature type="transmembrane region" description="Helical" evidence="1">
    <location>
        <begin position="28"/>
        <end position="46"/>
    </location>
</feature>
<evidence type="ECO:0000256" key="1">
    <source>
        <dbReference type="SAM" id="Phobius"/>
    </source>
</evidence>
<sequence>MKKPWLACVLNIVLPGVGYIYVGNRVVFGILLFISNLIVWTSSVSLSEFSNSAIGIMVISGIVMIIAFAYDGYKDAQETNLHLK</sequence>
<keyword evidence="1" id="KW-1133">Transmembrane helix</keyword>
<name>A0A1F6VNE1_9BACT</name>
<protein>
    <recommendedName>
        <fullName evidence="4">DUF5683 domain-containing protein</fullName>
    </recommendedName>
</protein>
<accession>A0A1F6VNE1</accession>
<evidence type="ECO:0000313" key="2">
    <source>
        <dbReference type="EMBL" id="OGI71102.1"/>
    </source>
</evidence>
<dbReference type="AlphaFoldDB" id="A0A1F6VNE1"/>
<gene>
    <name evidence="2" type="ORF">A3B84_03015</name>
</gene>
<organism evidence="2 3">
    <name type="scientific">Candidatus Nomurabacteria bacterium RIFCSPHIGHO2_02_FULL_35_13</name>
    <dbReference type="NCBI Taxonomy" id="1801748"/>
    <lineage>
        <taxon>Bacteria</taxon>
        <taxon>Candidatus Nomuraibacteriota</taxon>
    </lineage>
</organism>
<feature type="transmembrane region" description="Helical" evidence="1">
    <location>
        <begin position="53"/>
        <end position="70"/>
    </location>
</feature>
<proteinExistence type="predicted"/>